<dbReference type="AlphaFoldDB" id="A0A3E0ESC4"/>
<accession>A0A3E0ESC4</accession>
<evidence type="ECO:0000313" key="2">
    <source>
        <dbReference type="EMBL" id="REH01133.1"/>
    </source>
</evidence>
<dbReference type="EMBL" id="QUNI01000002">
    <property type="protein sequence ID" value="REH01133.1"/>
    <property type="molecule type" value="Genomic_DNA"/>
</dbReference>
<comment type="caution">
    <text evidence="2">The sequence shown here is derived from an EMBL/GenBank/DDBJ whole genome shotgun (WGS) entry which is preliminary data.</text>
</comment>
<evidence type="ECO:0000313" key="3">
    <source>
        <dbReference type="Proteomes" id="UP000257136"/>
    </source>
</evidence>
<dbReference type="Gene3D" id="3.10.180.10">
    <property type="entry name" value="2,3-Dihydroxybiphenyl 1,2-Dioxygenase, domain 1"/>
    <property type="match status" value="1"/>
</dbReference>
<dbReference type="OrthoDB" id="9795306at2"/>
<dbReference type="CDD" id="cd06588">
    <property type="entry name" value="PhnB_like"/>
    <property type="match status" value="1"/>
</dbReference>
<dbReference type="PANTHER" id="PTHR33990">
    <property type="entry name" value="PROTEIN YJDN-RELATED"/>
    <property type="match status" value="1"/>
</dbReference>
<organism evidence="2 3">
    <name type="scientific">Flavobacterium aquicola</name>
    <dbReference type="NCBI Taxonomy" id="1682742"/>
    <lineage>
        <taxon>Bacteria</taxon>
        <taxon>Pseudomonadati</taxon>
        <taxon>Bacteroidota</taxon>
        <taxon>Flavobacteriia</taxon>
        <taxon>Flavobacteriales</taxon>
        <taxon>Flavobacteriaceae</taxon>
        <taxon>Flavobacterium</taxon>
    </lineage>
</organism>
<feature type="domain" description="PhnB-like" evidence="1">
    <location>
        <begin position="6"/>
        <end position="135"/>
    </location>
</feature>
<evidence type="ECO:0000259" key="1">
    <source>
        <dbReference type="Pfam" id="PF06983"/>
    </source>
</evidence>
<dbReference type="Proteomes" id="UP000257136">
    <property type="component" value="Unassembled WGS sequence"/>
</dbReference>
<dbReference type="RefSeq" id="WP_115810804.1">
    <property type="nucleotide sequence ID" value="NZ_QUNI01000002.1"/>
</dbReference>
<dbReference type="Pfam" id="PF06983">
    <property type="entry name" value="3-dmu-9_3-mt"/>
    <property type="match status" value="1"/>
</dbReference>
<protein>
    <submittedName>
        <fullName evidence="2">PhnB protein</fullName>
    </submittedName>
</protein>
<dbReference type="InterPro" id="IPR029068">
    <property type="entry name" value="Glyas_Bleomycin-R_OHBP_Dase"/>
</dbReference>
<sequence>MITVDPYLYFNGNCEEAFNFYKAVFEVEFHYIGRYKDVPETDRSLFKEQDNKIMHVSLPISKTATLMGSDNAAAHKETFSYNSFSLSINTDKKEEADKLFKRLSKGGKVRVPMNETFWGSYYGIVNDRFGINWKISFEVNGLKTA</sequence>
<gene>
    <name evidence="2" type="ORF">C8P67_102392</name>
</gene>
<dbReference type="PANTHER" id="PTHR33990:SF1">
    <property type="entry name" value="PROTEIN YJDN"/>
    <property type="match status" value="1"/>
</dbReference>
<name>A0A3E0ESC4_9FLAO</name>
<reference evidence="2 3" key="1">
    <citation type="submission" date="2018-08" db="EMBL/GenBank/DDBJ databases">
        <title>Genomic Encyclopedia of Archaeal and Bacterial Type Strains, Phase II (KMG-II): from individual species to whole genera.</title>
        <authorList>
            <person name="Goeker M."/>
        </authorList>
    </citation>
    <scope>NUCLEOTIDE SEQUENCE [LARGE SCALE GENOMIC DNA]</scope>
    <source>
        <strain evidence="2 3">DSM 100880</strain>
    </source>
</reference>
<dbReference type="InterPro" id="IPR028973">
    <property type="entry name" value="PhnB-like"/>
</dbReference>
<dbReference type="SUPFAM" id="SSF54593">
    <property type="entry name" value="Glyoxalase/Bleomycin resistance protein/Dihydroxybiphenyl dioxygenase"/>
    <property type="match status" value="1"/>
</dbReference>
<keyword evidence="3" id="KW-1185">Reference proteome</keyword>
<proteinExistence type="predicted"/>